<dbReference type="Proteomes" id="UP000680866">
    <property type="component" value="Chromosome"/>
</dbReference>
<evidence type="ECO:0000313" key="2">
    <source>
        <dbReference type="EMBL" id="BCJ69840.1"/>
    </source>
</evidence>
<evidence type="ECO:0000256" key="1">
    <source>
        <dbReference type="SAM" id="MobiDB-lite"/>
    </source>
</evidence>
<keyword evidence="3" id="KW-1185">Reference proteome</keyword>
<dbReference type="KEGG" id="pry:Prubr_68610"/>
<name>A0A810N9U5_9ACTN</name>
<protein>
    <submittedName>
        <fullName evidence="2">Uncharacterized protein</fullName>
    </submittedName>
</protein>
<organism evidence="2 3">
    <name type="scientific">Polymorphospora rubra</name>
    <dbReference type="NCBI Taxonomy" id="338584"/>
    <lineage>
        <taxon>Bacteria</taxon>
        <taxon>Bacillati</taxon>
        <taxon>Actinomycetota</taxon>
        <taxon>Actinomycetes</taxon>
        <taxon>Micromonosporales</taxon>
        <taxon>Micromonosporaceae</taxon>
        <taxon>Polymorphospora</taxon>
    </lineage>
</organism>
<feature type="region of interest" description="Disordered" evidence="1">
    <location>
        <begin position="22"/>
        <end position="73"/>
    </location>
</feature>
<gene>
    <name evidence="2" type="ORF">Prubr_68610</name>
</gene>
<evidence type="ECO:0000313" key="3">
    <source>
        <dbReference type="Proteomes" id="UP000680866"/>
    </source>
</evidence>
<accession>A0A810N9U5</accession>
<reference evidence="2" key="1">
    <citation type="submission" date="2020-08" db="EMBL/GenBank/DDBJ databases">
        <title>Whole genome shotgun sequence of Polymorphospora rubra NBRC 101157.</title>
        <authorList>
            <person name="Komaki H."/>
            <person name="Tamura T."/>
        </authorList>
    </citation>
    <scope>NUCLEOTIDE SEQUENCE</scope>
    <source>
        <strain evidence="2">NBRC 101157</strain>
    </source>
</reference>
<feature type="compositionally biased region" description="Gly residues" evidence="1">
    <location>
        <begin position="25"/>
        <end position="47"/>
    </location>
</feature>
<dbReference type="AlphaFoldDB" id="A0A810N9U5"/>
<sequence>MRVVGVSTATVPDHADLAVLRRGPGRAGAGRAGAGRAGASRGGAGRGGARRRVRTGADGVGPDMTQTESPDAGRLETARRMAAAHTAAARDVEAFLRRLPAVPEPTHITEYATLVAREEELRAERTAALDALGLELPSLGPA</sequence>
<dbReference type="EMBL" id="AP023359">
    <property type="protein sequence ID" value="BCJ69840.1"/>
    <property type="molecule type" value="Genomic_DNA"/>
</dbReference>
<proteinExistence type="predicted"/>